<dbReference type="AlphaFoldDB" id="A0A9Q1L541"/>
<gene>
    <name evidence="1" type="ORF">K7X08_036358</name>
</gene>
<sequence>MGLFTVISSFIRTRESLQKMGKENTNIHIQGNIRISTFMEKVSGERRKAIIIPENVYNGGWGDIAGKILQYLGETANYKYKKIIDVKKRSFLKAAEISQWPTQRRAGDLENQDESSNFLSKCLIGSFNDPFHYSPKAEIIQA</sequence>
<dbReference type="OrthoDB" id="1305046at2759"/>
<dbReference type="Proteomes" id="UP001152561">
    <property type="component" value="Unassembled WGS sequence"/>
</dbReference>
<evidence type="ECO:0000313" key="2">
    <source>
        <dbReference type="Proteomes" id="UP001152561"/>
    </source>
</evidence>
<reference evidence="2" key="1">
    <citation type="journal article" date="2023" name="Proc. Natl. Acad. Sci. U.S.A.">
        <title>Genomic and structural basis for evolution of tropane alkaloid biosynthesis.</title>
        <authorList>
            <person name="Wanga Y.-J."/>
            <person name="Taina T."/>
            <person name="Yua J.-Y."/>
            <person name="Lia J."/>
            <person name="Xua B."/>
            <person name="Chenc J."/>
            <person name="D'Auriad J.C."/>
            <person name="Huanga J.-P."/>
            <person name="Huanga S.-X."/>
        </authorList>
    </citation>
    <scope>NUCLEOTIDE SEQUENCE [LARGE SCALE GENOMIC DNA]</scope>
    <source>
        <strain evidence="2">cv. KIB-2019</strain>
    </source>
</reference>
<organism evidence="1 2">
    <name type="scientific">Anisodus acutangulus</name>
    <dbReference type="NCBI Taxonomy" id="402998"/>
    <lineage>
        <taxon>Eukaryota</taxon>
        <taxon>Viridiplantae</taxon>
        <taxon>Streptophyta</taxon>
        <taxon>Embryophyta</taxon>
        <taxon>Tracheophyta</taxon>
        <taxon>Spermatophyta</taxon>
        <taxon>Magnoliopsida</taxon>
        <taxon>eudicotyledons</taxon>
        <taxon>Gunneridae</taxon>
        <taxon>Pentapetalae</taxon>
        <taxon>asterids</taxon>
        <taxon>lamiids</taxon>
        <taxon>Solanales</taxon>
        <taxon>Solanaceae</taxon>
        <taxon>Solanoideae</taxon>
        <taxon>Hyoscyameae</taxon>
        <taxon>Anisodus</taxon>
    </lineage>
</organism>
<name>A0A9Q1L541_9SOLA</name>
<accession>A0A9Q1L541</accession>
<keyword evidence="2" id="KW-1185">Reference proteome</keyword>
<dbReference type="EMBL" id="JAJAGQ010000022">
    <property type="protein sequence ID" value="KAJ8529523.1"/>
    <property type="molecule type" value="Genomic_DNA"/>
</dbReference>
<protein>
    <submittedName>
        <fullName evidence="1">Uncharacterized protein</fullName>
    </submittedName>
</protein>
<comment type="caution">
    <text evidence="1">The sequence shown here is derived from an EMBL/GenBank/DDBJ whole genome shotgun (WGS) entry which is preliminary data.</text>
</comment>
<evidence type="ECO:0000313" key="1">
    <source>
        <dbReference type="EMBL" id="KAJ8529523.1"/>
    </source>
</evidence>
<proteinExistence type="predicted"/>